<accession>A0A2H9PBU7</accession>
<dbReference type="GO" id="GO:0000041">
    <property type="term" value="P:transition metal ion transport"/>
    <property type="evidence" value="ECO:0007669"/>
    <property type="project" value="InterPro"/>
</dbReference>
<feature type="transmembrane region" description="Helical" evidence="7">
    <location>
        <begin position="105"/>
        <end position="125"/>
    </location>
</feature>
<organism evidence="8 9">
    <name type="scientific">Candidatus Desantisbacteria bacterium CG_4_10_14_0_8_um_filter_39_17</name>
    <dbReference type="NCBI Taxonomy" id="1974542"/>
    <lineage>
        <taxon>Bacteria</taxon>
        <taxon>Candidatus Desantisiibacteriota</taxon>
    </lineage>
</organism>
<keyword evidence="6 7" id="KW-0472">Membrane</keyword>
<dbReference type="Gene3D" id="1.10.1760.20">
    <property type="match status" value="1"/>
</dbReference>
<dbReference type="EMBL" id="PFMS01000045">
    <property type="protein sequence ID" value="PIZ16482.1"/>
    <property type="molecule type" value="Genomic_DNA"/>
</dbReference>
<name>A0A2H9PBU7_9BACT</name>
<dbReference type="PANTHER" id="PTHR34229:SF1">
    <property type="entry name" value="METAL TRANSPORT PROTEIN HI_1621-RELATED"/>
    <property type="match status" value="1"/>
</dbReference>
<comment type="subcellular location">
    <subcellularLocation>
        <location evidence="1">Cell membrane</location>
        <topology evidence="1">Multi-pass membrane protein</topology>
    </subcellularLocation>
</comment>
<feature type="transmembrane region" description="Helical" evidence="7">
    <location>
        <begin position="137"/>
        <end position="159"/>
    </location>
</feature>
<feature type="transmembrane region" description="Helical" evidence="7">
    <location>
        <begin position="171"/>
        <end position="194"/>
    </location>
</feature>
<evidence type="ECO:0000256" key="3">
    <source>
        <dbReference type="ARBA" id="ARBA00022475"/>
    </source>
</evidence>
<reference evidence="9" key="1">
    <citation type="submission" date="2017-09" db="EMBL/GenBank/DDBJ databases">
        <title>Depth-based differentiation of microbial function through sediment-hosted aquifers and enrichment of novel symbionts in the deep terrestrial subsurface.</title>
        <authorList>
            <person name="Probst A.J."/>
            <person name="Ladd B."/>
            <person name="Jarett J.K."/>
            <person name="Geller-Mcgrath D.E."/>
            <person name="Sieber C.M.K."/>
            <person name="Emerson J.B."/>
            <person name="Anantharaman K."/>
            <person name="Thomas B.C."/>
            <person name="Malmstrom R."/>
            <person name="Stieglmeier M."/>
            <person name="Klingl A."/>
            <person name="Woyke T."/>
            <person name="Ryan C.M."/>
            <person name="Banfield J.F."/>
        </authorList>
    </citation>
    <scope>NUCLEOTIDE SEQUENCE [LARGE SCALE GENOMIC DNA]</scope>
</reference>
<dbReference type="Pfam" id="PF01891">
    <property type="entry name" value="CbiM"/>
    <property type="match status" value="1"/>
</dbReference>
<proteinExistence type="predicted"/>
<dbReference type="PANTHER" id="PTHR34229">
    <property type="entry name" value="METAL TRANSPORT PROTEIN HI_1621-RELATED"/>
    <property type="match status" value="1"/>
</dbReference>
<evidence type="ECO:0000256" key="2">
    <source>
        <dbReference type="ARBA" id="ARBA00022448"/>
    </source>
</evidence>
<evidence type="ECO:0000256" key="6">
    <source>
        <dbReference type="ARBA" id="ARBA00023136"/>
    </source>
</evidence>
<dbReference type="Proteomes" id="UP000234145">
    <property type="component" value="Unassembled WGS sequence"/>
</dbReference>
<dbReference type="AlphaFoldDB" id="A0A2H9PBU7"/>
<evidence type="ECO:0000256" key="1">
    <source>
        <dbReference type="ARBA" id="ARBA00004651"/>
    </source>
</evidence>
<comment type="caution">
    <text evidence="8">The sequence shown here is derived from an EMBL/GenBank/DDBJ whole genome shotgun (WGS) entry which is preliminary data.</text>
</comment>
<evidence type="ECO:0000256" key="4">
    <source>
        <dbReference type="ARBA" id="ARBA00022692"/>
    </source>
</evidence>
<gene>
    <name evidence="8" type="ORF">COY51_02720</name>
</gene>
<dbReference type="InterPro" id="IPR002751">
    <property type="entry name" value="CbiM/NikMN"/>
</dbReference>
<feature type="transmembrane region" description="Helical" evidence="7">
    <location>
        <begin position="72"/>
        <end position="99"/>
    </location>
</feature>
<dbReference type="GO" id="GO:0005886">
    <property type="term" value="C:plasma membrane"/>
    <property type="evidence" value="ECO:0007669"/>
    <property type="project" value="UniProtKB-SubCell"/>
</dbReference>
<keyword evidence="4 7" id="KW-0812">Transmembrane</keyword>
<keyword evidence="3" id="KW-1003">Cell membrane</keyword>
<keyword evidence="2" id="KW-0813">Transport</keyword>
<evidence type="ECO:0000256" key="5">
    <source>
        <dbReference type="ARBA" id="ARBA00022989"/>
    </source>
</evidence>
<sequence length="209" mass="21288">MHIPDGFLNAKTWVTLAVVSGFAVGVASRIASKKAGEKQIPLMGVMAAFIFAAQMLNFPVAGGTSGHFMGGVLASILLGPSMGLLVMTAVLVVQCFVFQDGGLTALGANIFNMGIIGAVLGYYLYLIFRKVGSRTIAVFAASLVSIVLAAVACSVELAISGTVPLKVALPAMAGVHVLIGIGEGLITIAALGFLGKTRPDLLEIPGGAK</sequence>
<feature type="transmembrane region" description="Helical" evidence="7">
    <location>
        <begin position="12"/>
        <end position="30"/>
    </location>
</feature>
<evidence type="ECO:0000313" key="8">
    <source>
        <dbReference type="EMBL" id="PIZ16482.1"/>
    </source>
</evidence>
<protein>
    <submittedName>
        <fullName evidence="8">Cobalamin biosynthesis protein CbiM</fullName>
    </submittedName>
</protein>
<evidence type="ECO:0000256" key="7">
    <source>
        <dbReference type="SAM" id="Phobius"/>
    </source>
</evidence>
<feature type="transmembrane region" description="Helical" evidence="7">
    <location>
        <begin position="42"/>
        <end position="60"/>
    </location>
</feature>
<evidence type="ECO:0000313" key="9">
    <source>
        <dbReference type="Proteomes" id="UP000234145"/>
    </source>
</evidence>
<keyword evidence="5 7" id="KW-1133">Transmembrane helix</keyword>